<keyword evidence="3" id="KW-1015">Disulfide bond</keyword>
<dbReference type="InterPro" id="IPR000397">
    <property type="entry name" value="Heat_shock_Hsp33"/>
</dbReference>
<evidence type="ECO:0000256" key="1">
    <source>
        <dbReference type="ARBA" id="ARBA00022490"/>
    </source>
</evidence>
<dbReference type="CDD" id="cd00498">
    <property type="entry name" value="Hsp33"/>
    <property type="match status" value="1"/>
</dbReference>
<dbReference type="NCBIfam" id="NF002386">
    <property type="entry name" value="PRK01402.1"/>
    <property type="match status" value="1"/>
</dbReference>
<accession>A0A420WRX7</accession>
<evidence type="ECO:0000256" key="3">
    <source>
        <dbReference type="ARBA" id="ARBA00023157"/>
    </source>
</evidence>
<dbReference type="InterPro" id="IPR016153">
    <property type="entry name" value="Heat_shock_Hsp33_N"/>
</dbReference>
<dbReference type="Gene3D" id="3.55.30.10">
    <property type="entry name" value="Hsp33 domain"/>
    <property type="match status" value="1"/>
</dbReference>
<organism evidence="6 7">
    <name type="scientific">Oceanibaculum indicum</name>
    <dbReference type="NCBI Taxonomy" id="526216"/>
    <lineage>
        <taxon>Bacteria</taxon>
        <taxon>Pseudomonadati</taxon>
        <taxon>Pseudomonadota</taxon>
        <taxon>Alphaproteobacteria</taxon>
        <taxon>Rhodospirillales</taxon>
        <taxon>Oceanibaculaceae</taxon>
        <taxon>Oceanibaculum</taxon>
    </lineage>
</organism>
<proteinExistence type="predicted"/>
<dbReference type="Gene3D" id="3.90.1280.10">
    <property type="entry name" value="HSP33 redox switch-like"/>
    <property type="match status" value="1"/>
</dbReference>
<protein>
    <submittedName>
        <fullName evidence="6">Molecular chaperone Hsp33</fullName>
    </submittedName>
</protein>
<evidence type="ECO:0000313" key="6">
    <source>
        <dbReference type="EMBL" id="RKQ73818.1"/>
    </source>
</evidence>
<sequence length="325" mass="35410">MPGMTDDMLLPFQIESLGLRGRMVRLGAEVDAVLRRHDYPEPVARMLGEALALAVLLAGALKYDGVFTLQIQSDGPISLLVADVTSDGHLRGYAQFDAERFASAAAARAQSGAGIERSVPGLLGAGYLAFTVDQGAHTDRYQGIVELTGATLADCAHTYFRDSEQIETCLKTACERIALPGGGSAWRAAGLMVQRMPAEGGSASEADRIWQSLTEDEAEDGWRRIVILTSSARNEELLAPELSPHELLFRLFHEDGVRVFEPHAVTDRCRCSRERVDAVLSAQPRAELDDMKEPDGAVVVTCQFCNRAYRYDDSDLDALADATRH</sequence>
<dbReference type="SUPFAM" id="SSF118352">
    <property type="entry name" value="HSP33 redox switch-like"/>
    <property type="match status" value="1"/>
</dbReference>
<keyword evidence="5" id="KW-0676">Redox-active center</keyword>
<name>A0A420WRX7_9PROT</name>
<comment type="caution">
    <text evidence="6">The sequence shown here is derived from an EMBL/GenBank/DDBJ whole genome shotgun (WGS) entry which is preliminary data.</text>
</comment>
<reference evidence="6 7" key="1">
    <citation type="submission" date="2018-10" db="EMBL/GenBank/DDBJ databases">
        <title>Comparative analysis of microorganisms from saline springs in Andes Mountain Range, Colombia.</title>
        <authorList>
            <person name="Rubin E."/>
        </authorList>
    </citation>
    <scope>NUCLEOTIDE SEQUENCE [LARGE SCALE GENOMIC DNA]</scope>
    <source>
        <strain evidence="6 7">USBA 36</strain>
    </source>
</reference>
<dbReference type="EMBL" id="RBIG01000001">
    <property type="protein sequence ID" value="RKQ73818.1"/>
    <property type="molecule type" value="Genomic_DNA"/>
</dbReference>
<dbReference type="Pfam" id="PF01430">
    <property type="entry name" value="HSP33"/>
    <property type="match status" value="1"/>
</dbReference>
<dbReference type="PIRSF" id="PIRSF005261">
    <property type="entry name" value="Heat_shock_Hsp33"/>
    <property type="match status" value="1"/>
</dbReference>
<dbReference type="GO" id="GO:0005737">
    <property type="term" value="C:cytoplasm"/>
    <property type="evidence" value="ECO:0007669"/>
    <property type="project" value="InterPro"/>
</dbReference>
<dbReference type="GO" id="GO:0042026">
    <property type="term" value="P:protein refolding"/>
    <property type="evidence" value="ECO:0007669"/>
    <property type="project" value="TreeGrafter"/>
</dbReference>
<dbReference type="Proteomes" id="UP000277424">
    <property type="component" value="Unassembled WGS sequence"/>
</dbReference>
<keyword evidence="4" id="KW-0143">Chaperone</keyword>
<evidence type="ECO:0000256" key="5">
    <source>
        <dbReference type="ARBA" id="ARBA00023284"/>
    </source>
</evidence>
<dbReference type="SUPFAM" id="SSF64397">
    <property type="entry name" value="Hsp33 domain"/>
    <property type="match status" value="1"/>
</dbReference>
<dbReference type="PANTHER" id="PTHR30111:SF1">
    <property type="entry name" value="33 KDA CHAPERONIN"/>
    <property type="match status" value="1"/>
</dbReference>
<evidence type="ECO:0000256" key="2">
    <source>
        <dbReference type="ARBA" id="ARBA00022833"/>
    </source>
</evidence>
<keyword evidence="2" id="KW-0862">Zinc</keyword>
<dbReference type="InterPro" id="IPR016154">
    <property type="entry name" value="Heat_shock_Hsp33_C"/>
</dbReference>
<dbReference type="PANTHER" id="PTHR30111">
    <property type="entry name" value="33 KDA CHAPERONIN"/>
    <property type="match status" value="1"/>
</dbReference>
<dbReference type="GO" id="GO:0051082">
    <property type="term" value="F:unfolded protein binding"/>
    <property type="evidence" value="ECO:0007669"/>
    <property type="project" value="InterPro"/>
</dbReference>
<dbReference type="AlphaFoldDB" id="A0A420WRX7"/>
<keyword evidence="1" id="KW-0963">Cytoplasm</keyword>
<gene>
    <name evidence="6" type="ORF">BCL74_1610</name>
</gene>
<dbReference type="GO" id="GO:0044183">
    <property type="term" value="F:protein folding chaperone"/>
    <property type="evidence" value="ECO:0007669"/>
    <property type="project" value="TreeGrafter"/>
</dbReference>
<evidence type="ECO:0000256" key="4">
    <source>
        <dbReference type="ARBA" id="ARBA00023186"/>
    </source>
</evidence>
<dbReference type="Gene3D" id="1.10.287.480">
    <property type="entry name" value="helix hairpin bin"/>
    <property type="match status" value="1"/>
</dbReference>
<evidence type="ECO:0000313" key="7">
    <source>
        <dbReference type="Proteomes" id="UP000277424"/>
    </source>
</evidence>
<dbReference type="InterPro" id="IPR023212">
    <property type="entry name" value="Hsp33_helix_hairpin_bin_dom_sf"/>
</dbReference>